<name>A0A8F8KLV7_9VIRU</name>
<evidence type="ECO:0000313" key="7">
    <source>
        <dbReference type="EMBL" id="QYA18794.1"/>
    </source>
</evidence>
<accession>A0A8F8KLV7</accession>
<evidence type="ECO:0000256" key="4">
    <source>
        <dbReference type="ARBA" id="ARBA00022727"/>
    </source>
</evidence>
<dbReference type="GO" id="GO:0006231">
    <property type="term" value="P:dTMP biosynthetic process"/>
    <property type="evidence" value="ECO:0007669"/>
    <property type="project" value="InterPro"/>
</dbReference>
<dbReference type="InterPro" id="IPR000398">
    <property type="entry name" value="Thymidylate_synthase"/>
</dbReference>
<dbReference type="GO" id="GO:0032259">
    <property type="term" value="P:methylation"/>
    <property type="evidence" value="ECO:0007669"/>
    <property type="project" value="UniProtKB-KW"/>
</dbReference>
<keyword evidence="3" id="KW-0808">Transferase</keyword>
<dbReference type="Gene3D" id="3.30.572.10">
    <property type="entry name" value="Thymidylate synthase/dCMP hydroxymethylase domain"/>
    <property type="match status" value="1"/>
</dbReference>
<dbReference type="InterPro" id="IPR036926">
    <property type="entry name" value="Thymidate_synth/dCMP_Mease_sf"/>
</dbReference>
<dbReference type="NCBIfam" id="TIGR03284">
    <property type="entry name" value="thym_sym"/>
    <property type="match status" value="1"/>
</dbReference>
<gene>
    <name evidence="7" type="ORF">KOM_12_526</name>
</gene>
<evidence type="ECO:0000259" key="6">
    <source>
        <dbReference type="Pfam" id="PF00303"/>
    </source>
</evidence>
<dbReference type="PANTHER" id="PTHR11548">
    <property type="entry name" value="THYMIDYLATE SYNTHASE 1"/>
    <property type="match status" value="1"/>
</dbReference>
<keyword evidence="4" id="KW-0545">Nucleotide biosynthesis</keyword>
<dbReference type="InterPro" id="IPR020940">
    <property type="entry name" value="Thymidylate_synthase_AS"/>
</dbReference>
<dbReference type="GO" id="GO:0004799">
    <property type="term" value="F:thymidylate synthase activity"/>
    <property type="evidence" value="ECO:0007669"/>
    <property type="project" value="UniProtKB-EC"/>
</dbReference>
<keyword evidence="2" id="KW-0489">Methyltransferase</keyword>
<dbReference type="InterPro" id="IPR023451">
    <property type="entry name" value="Thymidate_synth/dCMP_Mease_dom"/>
</dbReference>
<organism evidence="7">
    <name type="scientific">Clandestinovirus</name>
    <dbReference type="NCBI Taxonomy" id="2831644"/>
    <lineage>
        <taxon>Viruses</taxon>
    </lineage>
</organism>
<evidence type="ECO:0000256" key="1">
    <source>
        <dbReference type="ARBA" id="ARBA00011947"/>
    </source>
</evidence>
<feature type="active site" evidence="5">
    <location>
        <position position="210"/>
    </location>
</feature>
<dbReference type="CDD" id="cd00351">
    <property type="entry name" value="TS_Pyrimidine_HMase"/>
    <property type="match status" value="1"/>
</dbReference>
<proteinExistence type="inferred from homology"/>
<sequence>MTTIWGEKGYLELVERVIKTGVRREDRTGTGTLSTFSEMLKFNLDGEFPLLTTKFVPFRVIKEELFWFLSGSDNIDYLKEKNVKIWDANTSRSFLDNRGLTHYKEGTLGPGYPWQWRKSGAPYPPSNQNIKQELTEDIETLMEMTVDTHLDACKGLLALHKKVASLPDPNQGVDQIAEMVRLIRTDPNSRRIYMTAWNVSDLDKMALVPCHVSVQFHVADGYLSATMYQRSADLGLGVPFNIASYALLVYMLGKICNLKPKTLTMMFGDAHVYSNHVTGLTQQIALEPKTPPTLVIKTEPSNIDDFKPDDFEIANYIHHPTIKLDMAV</sequence>
<dbReference type="PANTHER" id="PTHR11548:SF2">
    <property type="entry name" value="THYMIDYLATE SYNTHASE"/>
    <property type="match status" value="1"/>
</dbReference>
<dbReference type="EC" id="2.1.1.45" evidence="1"/>
<dbReference type="PROSITE" id="PS00091">
    <property type="entry name" value="THYMIDYLATE_SYNTHASE"/>
    <property type="match status" value="1"/>
</dbReference>
<dbReference type="PRINTS" id="PR00108">
    <property type="entry name" value="THYMDSNTHASE"/>
</dbReference>
<dbReference type="SUPFAM" id="SSF55831">
    <property type="entry name" value="Thymidylate synthase/dCMP hydroxymethylase"/>
    <property type="match status" value="1"/>
</dbReference>
<protein>
    <recommendedName>
        <fullName evidence="1">thymidylate synthase</fullName>
        <ecNumber evidence="1">2.1.1.45</ecNumber>
    </recommendedName>
</protein>
<reference evidence="7" key="1">
    <citation type="submission" date="2021-06" db="EMBL/GenBank/DDBJ databases">
        <authorList>
            <person name="Rolland C."/>
        </authorList>
    </citation>
    <scope>NUCLEOTIDE SEQUENCE</scope>
    <source>
        <strain evidence="7">347.936635</strain>
    </source>
</reference>
<evidence type="ECO:0000256" key="2">
    <source>
        <dbReference type="ARBA" id="ARBA00022603"/>
    </source>
</evidence>
<evidence type="ECO:0000256" key="5">
    <source>
        <dbReference type="PROSITE-ProRule" id="PRU10016"/>
    </source>
</evidence>
<dbReference type="HAMAP" id="MF_00008">
    <property type="entry name" value="Thymidy_synth_bact"/>
    <property type="match status" value="1"/>
</dbReference>
<feature type="domain" description="Thymidylate synthase/dCMP hydroxymethylase" evidence="6">
    <location>
        <begin position="9"/>
        <end position="328"/>
    </location>
</feature>
<dbReference type="Pfam" id="PF00303">
    <property type="entry name" value="Thymidylat_synt"/>
    <property type="match status" value="1"/>
</dbReference>
<dbReference type="InterPro" id="IPR045097">
    <property type="entry name" value="Thymidate_synth/dCMP_Mease"/>
</dbReference>
<evidence type="ECO:0000256" key="3">
    <source>
        <dbReference type="ARBA" id="ARBA00022679"/>
    </source>
</evidence>
<dbReference type="EMBL" id="MZ420154">
    <property type="protein sequence ID" value="QYA18794.1"/>
    <property type="molecule type" value="Genomic_DNA"/>
</dbReference>